<evidence type="ECO:0000256" key="8">
    <source>
        <dbReference type="ARBA" id="ARBA00022842"/>
    </source>
</evidence>
<dbReference type="PANTHER" id="PTHR36999">
    <property type="entry name" value="ISOCITRATE DEHYDROGENASE [NADP]"/>
    <property type="match status" value="1"/>
</dbReference>
<name>A0A7R8WMY4_9CRUS</name>
<dbReference type="GO" id="GO:0006099">
    <property type="term" value="P:tricarboxylic acid cycle"/>
    <property type="evidence" value="ECO:0007669"/>
    <property type="project" value="UniProtKB-KW"/>
</dbReference>
<keyword evidence="4" id="KW-0816">Tricarboxylic acid cycle</keyword>
<keyword evidence="8" id="KW-0460">Magnesium</keyword>
<evidence type="ECO:0000256" key="1">
    <source>
        <dbReference type="ARBA" id="ARBA00001946"/>
    </source>
</evidence>
<dbReference type="GO" id="GO:0004450">
    <property type="term" value="F:isocitrate dehydrogenase (NADP+) activity"/>
    <property type="evidence" value="ECO:0007669"/>
    <property type="project" value="InterPro"/>
</dbReference>
<dbReference type="OrthoDB" id="408849at2759"/>
<evidence type="ECO:0000256" key="7">
    <source>
        <dbReference type="ARBA" id="ARBA00022840"/>
    </source>
</evidence>
<sequence length="877" mass="96651">ASLPQLKAAISELQKKGLAIPSYPDEVEDDRQRDVQRRYGEVLGSAVNPVLREGNSDRRAPLSVKAYARKHPHGMMKPWPADSRTRVATMSAGDFYHSEISEEVGEKMRARLEFMAEDGQVVLLREGLVLDKDEVIDAAVMQAQALRTFYAEQIEVARREKLLLSLHLKATMMKVSDPVLFGQCVRVYLQDVFTRHRACLAELDVDANNGIAELYEKISQLSREEAAPIMDDIERAYAMGPPLAMVDSAKGITNLHAPNNIIIDASMPVLVRDGGRMWGPDNALHDTLAMIPDSSYAPIYQEVIADCQKNGAFDPSTMGSVANVGLMAQKAEEYGSHDKTFIAAKKGSIRAVSDQNAVLLQQQVEKGDIFRMCQTKDAPIRSWVQLAVERARLTGALTLFWLDDGRAHDRLIKKKVQDALRHHDTDGLDMRILPPVQAMRLTLERVRAGEDVISVTGNVLRDYLTDLFPILELGTSARMLSVVPLMQGGGLFETGAGGSAPKHVQQFLAENHLRWDSLGEFCALVAAFEHLAGTTGNSKIKVLAQTLDRAIGVHLENGRGPGRTLSQLDNRGSHFYLGLYWAEQLANQSEDLAMREYFAGVYKDFSAKEERILAELRAVQGEQVDIGGYYFPDPRLMESAMRPSPTLNALLGLGGSVALLEAKGVSKVYRVGELRVTVLDQVDLSVTPGEFVAVCGSSGSGKTTLLTLVSGLDRPSAGSIFIDGQDIVACSEEDLAEIRNVKTGFVFQAFHLIPSLSALENVMFPAELGGAMDARQKARELMERVGLWRRRDNYPDQLSGGEKQRVAICRALVNRPKILFADEPTGNLDSQNSEDIVRLLLEMRNSSKTALVMATHSRKIAAQADRIIRLHDGRLES</sequence>
<accession>A0A7R8WMY4</accession>
<evidence type="ECO:0000256" key="5">
    <source>
        <dbReference type="ARBA" id="ARBA00022723"/>
    </source>
</evidence>
<dbReference type="FunFam" id="3.40.50.300:FF:000032">
    <property type="entry name" value="Export ABC transporter ATP-binding protein"/>
    <property type="match status" value="1"/>
</dbReference>
<dbReference type="InterPro" id="IPR027417">
    <property type="entry name" value="P-loop_NTPase"/>
</dbReference>
<dbReference type="SUPFAM" id="SSF52540">
    <property type="entry name" value="P-loop containing nucleoside triphosphate hydrolases"/>
    <property type="match status" value="1"/>
</dbReference>
<dbReference type="CDD" id="cd03255">
    <property type="entry name" value="ABC_MJ0796_LolCDE_FtsE"/>
    <property type="match status" value="1"/>
</dbReference>
<gene>
    <name evidence="11" type="ORF">CTOB1V02_LOCUS12552</name>
</gene>
<keyword evidence="10" id="KW-0560">Oxidoreductase</keyword>
<dbReference type="AlphaFoldDB" id="A0A7R8WMY4"/>
<dbReference type="PROSITE" id="PS50893">
    <property type="entry name" value="ABC_TRANSPORTER_2"/>
    <property type="match status" value="1"/>
</dbReference>
<dbReference type="Gene3D" id="3.40.50.300">
    <property type="entry name" value="P-loop containing nucleotide triphosphate hydrolases"/>
    <property type="match status" value="1"/>
</dbReference>
<dbReference type="SMART" id="SM00382">
    <property type="entry name" value="AAA"/>
    <property type="match status" value="1"/>
</dbReference>
<dbReference type="PANTHER" id="PTHR36999:SF1">
    <property type="entry name" value="ISOCITRATE DEHYDROGENASE (NADP(+))"/>
    <property type="match status" value="1"/>
</dbReference>
<keyword evidence="9" id="KW-0521">NADP</keyword>
<evidence type="ECO:0000313" key="11">
    <source>
        <dbReference type="EMBL" id="CAD7234736.1"/>
    </source>
</evidence>
<dbReference type="GO" id="GO:0098796">
    <property type="term" value="C:membrane protein complex"/>
    <property type="evidence" value="ECO:0007669"/>
    <property type="project" value="UniProtKB-ARBA"/>
</dbReference>
<keyword evidence="7" id="KW-0067">ATP-binding</keyword>
<dbReference type="InterPro" id="IPR003439">
    <property type="entry name" value="ABC_transporter-like_ATP-bd"/>
</dbReference>
<dbReference type="EMBL" id="OB669673">
    <property type="protein sequence ID" value="CAD7234736.1"/>
    <property type="molecule type" value="Genomic_DNA"/>
</dbReference>
<reference evidence="11" key="1">
    <citation type="submission" date="2020-11" db="EMBL/GenBank/DDBJ databases">
        <authorList>
            <person name="Tran Van P."/>
        </authorList>
    </citation>
    <scope>NUCLEOTIDE SEQUENCE</scope>
</reference>
<comment type="cofactor">
    <cofactor evidence="1">
        <name>Mg(2+)</name>
        <dbReference type="ChEBI" id="CHEBI:18420"/>
    </cofactor>
</comment>
<dbReference type="GO" id="GO:0022857">
    <property type="term" value="F:transmembrane transporter activity"/>
    <property type="evidence" value="ECO:0007669"/>
    <property type="project" value="UniProtKB-ARBA"/>
</dbReference>
<feature type="non-terminal residue" evidence="11">
    <location>
        <position position="1"/>
    </location>
</feature>
<dbReference type="InterPro" id="IPR004436">
    <property type="entry name" value="Isocitrate_DH_NADP_mono"/>
</dbReference>
<dbReference type="GO" id="GO:0016887">
    <property type="term" value="F:ATP hydrolysis activity"/>
    <property type="evidence" value="ECO:0007669"/>
    <property type="project" value="InterPro"/>
</dbReference>
<evidence type="ECO:0000256" key="4">
    <source>
        <dbReference type="ARBA" id="ARBA00022532"/>
    </source>
</evidence>
<dbReference type="InterPro" id="IPR017871">
    <property type="entry name" value="ABC_transporter-like_CS"/>
</dbReference>
<protein>
    <submittedName>
        <fullName evidence="11">Uncharacterized protein</fullName>
    </submittedName>
</protein>
<dbReference type="SUPFAM" id="SSF53659">
    <property type="entry name" value="Isocitrate/Isopropylmalate dehydrogenase-like"/>
    <property type="match status" value="1"/>
</dbReference>
<dbReference type="Pfam" id="PF03971">
    <property type="entry name" value="IDH"/>
    <property type="match status" value="1"/>
</dbReference>
<dbReference type="PROSITE" id="PS00211">
    <property type="entry name" value="ABC_TRANSPORTER_1"/>
    <property type="match status" value="1"/>
</dbReference>
<organism evidence="11">
    <name type="scientific">Cyprideis torosa</name>
    <dbReference type="NCBI Taxonomy" id="163714"/>
    <lineage>
        <taxon>Eukaryota</taxon>
        <taxon>Metazoa</taxon>
        <taxon>Ecdysozoa</taxon>
        <taxon>Arthropoda</taxon>
        <taxon>Crustacea</taxon>
        <taxon>Oligostraca</taxon>
        <taxon>Ostracoda</taxon>
        <taxon>Podocopa</taxon>
        <taxon>Podocopida</taxon>
        <taxon>Cytherocopina</taxon>
        <taxon>Cytheroidea</taxon>
        <taxon>Cytherideidae</taxon>
        <taxon>Cyprideis</taxon>
    </lineage>
</organism>
<dbReference type="InterPro" id="IPR003593">
    <property type="entry name" value="AAA+_ATPase"/>
</dbReference>
<keyword evidence="3" id="KW-0813">Transport</keyword>
<evidence type="ECO:0000256" key="3">
    <source>
        <dbReference type="ARBA" id="ARBA00022448"/>
    </source>
</evidence>
<dbReference type="InterPro" id="IPR017911">
    <property type="entry name" value="MacB-like_ATP-bd"/>
</dbReference>
<dbReference type="Pfam" id="PF00005">
    <property type="entry name" value="ABC_tran"/>
    <property type="match status" value="1"/>
</dbReference>
<keyword evidence="2" id="KW-0329">Glyoxylate bypass</keyword>
<proteinExistence type="predicted"/>
<evidence type="ECO:0000256" key="9">
    <source>
        <dbReference type="ARBA" id="ARBA00022857"/>
    </source>
</evidence>
<dbReference type="NCBIfam" id="TIGR00178">
    <property type="entry name" value="monomer_idh"/>
    <property type="match status" value="1"/>
</dbReference>
<evidence type="ECO:0000256" key="6">
    <source>
        <dbReference type="ARBA" id="ARBA00022741"/>
    </source>
</evidence>
<keyword evidence="5" id="KW-0479">Metal-binding</keyword>
<dbReference type="GO" id="GO:0046872">
    <property type="term" value="F:metal ion binding"/>
    <property type="evidence" value="ECO:0007669"/>
    <property type="project" value="UniProtKB-KW"/>
</dbReference>
<evidence type="ECO:0000256" key="2">
    <source>
        <dbReference type="ARBA" id="ARBA00022435"/>
    </source>
</evidence>
<feature type="non-terminal residue" evidence="11">
    <location>
        <position position="877"/>
    </location>
</feature>
<keyword evidence="6" id="KW-0547">Nucleotide-binding</keyword>
<evidence type="ECO:0000256" key="10">
    <source>
        <dbReference type="ARBA" id="ARBA00023002"/>
    </source>
</evidence>
<dbReference type="GO" id="GO:0005524">
    <property type="term" value="F:ATP binding"/>
    <property type="evidence" value="ECO:0007669"/>
    <property type="project" value="UniProtKB-KW"/>
</dbReference>
<dbReference type="GO" id="GO:0006097">
    <property type="term" value="P:glyoxylate cycle"/>
    <property type="evidence" value="ECO:0007669"/>
    <property type="project" value="UniProtKB-KW"/>
</dbReference>